<evidence type="ECO:0000313" key="3">
    <source>
        <dbReference type="Ensembl" id="ENSEEEP00000061063.1"/>
    </source>
</evidence>
<feature type="compositionally biased region" description="Polar residues" evidence="1">
    <location>
        <begin position="77"/>
        <end position="86"/>
    </location>
</feature>
<proteinExistence type="predicted"/>
<protein>
    <recommendedName>
        <fullName evidence="5">Secreted protein</fullName>
    </recommendedName>
</protein>
<name>A0AAY5EWF9_ELEEL</name>
<evidence type="ECO:0000313" key="4">
    <source>
        <dbReference type="Proteomes" id="UP000314983"/>
    </source>
</evidence>
<reference evidence="3" key="2">
    <citation type="submission" date="2025-08" db="UniProtKB">
        <authorList>
            <consortium name="Ensembl"/>
        </authorList>
    </citation>
    <scope>IDENTIFICATION</scope>
</reference>
<feature type="signal peptide" evidence="2">
    <location>
        <begin position="1"/>
        <end position="21"/>
    </location>
</feature>
<feature type="chain" id="PRO_5044313319" description="Secreted protein" evidence="2">
    <location>
        <begin position="22"/>
        <end position="86"/>
    </location>
</feature>
<keyword evidence="4" id="KW-1185">Reference proteome</keyword>
<organism evidence="3 4">
    <name type="scientific">Electrophorus electricus</name>
    <name type="common">Electric eel</name>
    <name type="synonym">Gymnotus electricus</name>
    <dbReference type="NCBI Taxonomy" id="8005"/>
    <lineage>
        <taxon>Eukaryota</taxon>
        <taxon>Metazoa</taxon>
        <taxon>Chordata</taxon>
        <taxon>Craniata</taxon>
        <taxon>Vertebrata</taxon>
        <taxon>Euteleostomi</taxon>
        <taxon>Actinopterygii</taxon>
        <taxon>Neopterygii</taxon>
        <taxon>Teleostei</taxon>
        <taxon>Ostariophysi</taxon>
        <taxon>Gymnotiformes</taxon>
        <taxon>Gymnotoidei</taxon>
        <taxon>Gymnotidae</taxon>
        <taxon>Electrophorus</taxon>
    </lineage>
</organism>
<sequence length="86" mass="9160">MNQTNAFCMLSLCLTLTAVLTKTLSLSSCLRVCLSRVHTHTHTKPAFPTVSVIPNSMTLSCSDPAPGLSEGTAPPLSMNSPWQVVD</sequence>
<dbReference type="AlphaFoldDB" id="A0AAY5EWF9"/>
<reference evidence="3 4" key="1">
    <citation type="submission" date="2020-05" db="EMBL/GenBank/DDBJ databases">
        <title>Electrophorus electricus (electric eel) genome, fEleEle1, primary haplotype.</title>
        <authorList>
            <person name="Myers G."/>
            <person name="Meyer A."/>
            <person name="Fedrigo O."/>
            <person name="Formenti G."/>
            <person name="Rhie A."/>
            <person name="Tracey A."/>
            <person name="Sims Y."/>
            <person name="Jarvis E.D."/>
        </authorList>
    </citation>
    <scope>NUCLEOTIDE SEQUENCE [LARGE SCALE GENOMIC DNA]</scope>
</reference>
<evidence type="ECO:0000256" key="2">
    <source>
        <dbReference type="SAM" id="SignalP"/>
    </source>
</evidence>
<feature type="region of interest" description="Disordered" evidence="1">
    <location>
        <begin position="63"/>
        <end position="86"/>
    </location>
</feature>
<evidence type="ECO:0000256" key="1">
    <source>
        <dbReference type="SAM" id="MobiDB-lite"/>
    </source>
</evidence>
<evidence type="ECO:0008006" key="5">
    <source>
        <dbReference type="Google" id="ProtNLM"/>
    </source>
</evidence>
<accession>A0AAY5EWF9</accession>
<dbReference type="Proteomes" id="UP000314983">
    <property type="component" value="Chromosome 23"/>
</dbReference>
<reference evidence="3" key="3">
    <citation type="submission" date="2025-09" db="UniProtKB">
        <authorList>
            <consortium name="Ensembl"/>
        </authorList>
    </citation>
    <scope>IDENTIFICATION</scope>
</reference>
<keyword evidence="2" id="KW-0732">Signal</keyword>
<dbReference type="Ensembl" id="ENSEEET00000054354.1">
    <property type="protein sequence ID" value="ENSEEEP00000061063.1"/>
    <property type="gene ID" value="ENSEEEG00000025517.1"/>
</dbReference>